<feature type="transmembrane region" description="Helical" evidence="11">
    <location>
        <begin position="115"/>
        <end position="141"/>
    </location>
</feature>
<feature type="transmembrane region" description="Helical" evidence="11">
    <location>
        <begin position="444"/>
        <end position="463"/>
    </location>
</feature>
<evidence type="ECO:0000256" key="11">
    <source>
        <dbReference type="SAM" id="Phobius"/>
    </source>
</evidence>
<evidence type="ECO:0000256" key="2">
    <source>
        <dbReference type="ARBA" id="ARBA00006434"/>
    </source>
</evidence>
<keyword evidence="3" id="KW-0813">Transport</keyword>
<comment type="subcellular location">
    <subcellularLocation>
        <location evidence="1">Membrane</location>
        <topology evidence="1">Multi-pass membrane protein</topology>
    </subcellularLocation>
</comment>
<dbReference type="GO" id="GO:0005886">
    <property type="term" value="C:plasma membrane"/>
    <property type="evidence" value="ECO:0007669"/>
    <property type="project" value="TreeGrafter"/>
</dbReference>
<proteinExistence type="inferred from homology"/>
<keyword evidence="13" id="KW-1185">Reference proteome</keyword>
<keyword evidence="8 11" id="KW-0472">Membrane</keyword>
<evidence type="ECO:0000256" key="3">
    <source>
        <dbReference type="ARBA" id="ARBA00022448"/>
    </source>
</evidence>
<keyword evidence="5 11" id="KW-0812">Transmembrane</keyword>
<dbReference type="InterPro" id="IPR001734">
    <property type="entry name" value="Na/solute_symporter"/>
</dbReference>
<dbReference type="RefSeq" id="WP_105192736.1">
    <property type="nucleotide sequence ID" value="NZ_PTQZ01000168.1"/>
</dbReference>
<gene>
    <name evidence="12" type="ORF">C5O18_07145</name>
</gene>
<reference evidence="13" key="1">
    <citation type="submission" date="2018-02" db="EMBL/GenBank/DDBJ databases">
        <title>Genome sequencing of Solimonas sp. HR-BB.</title>
        <authorList>
            <person name="Lee Y."/>
            <person name="Jeon C.O."/>
        </authorList>
    </citation>
    <scope>NUCLEOTIDE SEQUENCE [LARGE SCALE GENOMIC DNA]</scope>
    <source>
        <strain evidence="13">HR-E</strain>
    </source>
</reference>
<feature type="transmembrane region" description="Helical" evidence="11">
    <location>
        <begin position="259"/>
        <end position="281"/>
    </location>
</feature>
<keyword evidence="9" id="KW-0739">Sodium transport</keyword>
<evidence type="ECO:0000313" key="12">
    <source>
        <dbReference type="EMBL" id="PQA38303.1"/>
    </source>
</evidence>
<name>A0A2P6ARQ5_9GAMM</name>
<evidence type="ECO:0000256" key="7">
    <source>
        <dbReference type="ARBA" id="ARBA00022989"/>
    </source>
</evidence>
<protein>
    <submittedName>
        <fullName evidence="12">Sodium:solute symporter</fullName>
    </submittedName>
</protein>
<sequence length="476" mass="50814">MLNTFVIGYLVLSVLIGLLATLRVHNTSDFVSAGRSLSLVMVTSLMFATWFGSEAILGAPPVFLEEGIGGIVADPFGAAFCLIFAGFFFARALYRRNMLTIGDFFRQKYGREAEFISSTAIMLSYLGWVSAQMIALGVVFSTLTGGALSQDEGILIGAAIIIFYTMFGGMWSVALTSFVQMIVMVACLAVIAWVVVGKAGGVEAVYAHAEAAGKLDGFWPEWNLASILAFVGAFVTLALGSIPQQDVFQRMNSSRNENIAVYGAVLGGVLYLIFCMLPLFLTYSVVIIDPALAERVMAQDSQQVLPTFIQQDLPLVLQVIFFGALLAAIMSTASGTLLAPSTVFTENLLKPFLGKQSDRQFLWTLRLSVLGFGAFVTWFAIASNATIFGMVENAYKVTLVAAFVPLTAGIYWSRANRAGALTSMVAGLAVWIALEILAPEGICPPQLAGLGAAIVGMIAGSLLSRRANIGAHHHGS</sequence>
<evidence type="ECO:0000256" key="6">
    <source>
        <dbReference type="ARBA" id="ARBA00022847"/>
    </source>
</evidence>
<evidence type="ECO:0000256" key="10">
    <source>
        <dbReference type="RuleBase" id="RU362091"/>
    </source>
</evidence>
<dbReference type="Proteomes" id="UP000243900">
    <property type="component" value="Unassembled WGS sequence"/>
</dbReference>
<feature type="transmembrane region" description="Helical" evidence="11">
    <location>
        <begin position="36"/>
        <end position="56"/>
    </location>
</feature>
<evidence type="ECO:0000256" key="1">
    <source>
        <dbReference type="ARBA" id="ARBA00004141"/>
    </source>
</evidence>
<feature type="transmembrane region" description="Helical" evidence="11">
    <location>
        <begin position="153"/>
        <end position="171"/>
    </location>
</feature>
<feature type="transmembrane region" description="Helical" evidence="11">
    <location>
        <begin position="178"/>
        <end position="196"/>
    </location>
</feature>
<keyword evidence="7 11" id="KW-1133">Transmembrane helix</keyword>
<organism evidence="12 13">
    <name type="scientific">Amnimonas aquatica</name>
    <dbReference type="NCBI Taxonomy" id="2094561"/>
    <lineage>
        <taxon>Bacteria</taxon>
        <taxon>Pseudomonadati</taxon>
        <taxon>Pseudomonadota</taxon>
        <taxon>Gammaproteobacteria</taxon>
        <taxon>Moraxellales</taxon>
        <taxon>Moraxellaceae</taxon>
        <taxon>Amnimonas</taxon>
    </lineage>
</organism>
<dbReference type="GO" id="GO:0015293">
    <property type="term" value="F:symporter activity"/>
    <property type="evidence" value="ECO:0007669"/>
    <property type="project" value="UniProtKB-KW"/>
</dbReference>
<accession>A0A2P6ARQ5</accession>
<feature type="transmembrane region" description="Helical" evidence="11">
    <location>
        <begin position="315"/>
        <end position="340"/>
    </location>
</feature>
<dbReference type="AlphaFoldDB" id="A0A2P6ARQ5"/>
<evidence type="ECO:0000256" key="9">
    <source>
        <dbReference type="ARBA" id="ARBA00023201"/>
    </source>
</evidence>
<evidence type="ECO:0000313" key="13">
    <source>
        <dbReference type="Proteomes" id="UP000243900"/>
    </source>
</evidence>
<dbReference type="InterPro" id="IPR050277">
    <property type="entry name" value="Sodium:Solute_Symporter"/>
</dbReference>
<dbReference type="PROSITE" id="PS50283">
    <property type="entry name" value="NA_SOLUT_SYMP_3"/>
    <property type="match status" value="1"/>
</dbReference>
<feature type="transmembrane region" description="Helical" evidence="11">
    <location>
        <begin position="6"/>
        <end position="24"/>
    </location>
</feature>
<evidence type="ECO:0000256" key="8">
    <source>
        <dbReference type="ARBA" id="ARBA00023136"/>
    </source>
</evidence>
<dbReference type="EMBL" id="PTQZ01000168">
    <property type="protein sequence ID" value="PQA38303.1"/>
    <property type="molecule type" value="Genomic_DNA"/>
</dbReference>
<keyword evidence="6" id="KW-0769">Symport</keyword>
<feature type="transmembrane region" description="Helical" evidence="11">
    <location>
        <begin position="222"/>
        <end position="239"/>
    </location>
</feature>
<feature type="transmembrane region" description="Helical" evidence="11">
    <location>
        <begin position="76"/>
        <end position="94"/>
    </location>
</feature>
<dbReference type="PANTHER" id="PTHR48086:SF7">
    <property type="entry name" value="SODIUM-SOLUTE SYMPORTER-RELATED"/>
    <property type="match status" value="1"/>
</dbReference>
<feature type="transmembrane region" description="Helical" evidence="11">
    <location>
        <begin position="393"/>
        <end position="412"/>
    </location>
</feature>
<feature type="transmembrane region" description="Helical" evidence="11">
    <location>
        <begin position="419"/>
        <end position="438"/>
    </location>
</feature>
<dbReference type="GO" id="GO:0046942">
    <property type="term" value="P:carboxylic acid transport"/>
    <property type="evidence" value="ECO:0007669"/>
    <property type="project" value="UniProtKB-ARBA"/>
</dbReference>
<dbReference type="PANTHER" id="PTHR48086">
    <property type="entry name" value="SODIUM/PROLINE SYMPORTER-RELATED"/>
    <property type="match status" value="1"/>
</dbReference>
<feature type="transmembrane region" description="Helical" evidence="11">
    <location>
        <begin position="361"/>
        <end position="381"/>
    </location>
</feature>
<dbReference type="InterPro" id="IPR038377">
    <property type="entry name" value="Na/Glc_symporter_sf"/>
</dbReference>
<evidence type="ECO:0000256" key="4">
    <source>
        <dbReference type="ARBA" id="ARBA00022475"/>
    </source>
</evidence>
<keyword evidence="4" id="KW-1003">Cell membrane</keyword>
<dbReference type="Pfam" id="PF00474">
    <property type="entry name" value="SSF"/>
    <property type="match status" value="1"/>
</dbReference>
<comment type="caution">
    <text evidence="12">The sequence shown here is derived from an EMBL/GenBank/DDBJ whole genome shotgun (WGS) entry which is preliminary data.</text>
</comment>
<comment type="similarity">
    <text evidence="2 10">Belongs to the sodium:solute symporter (SSF) (TC 2.A.21) family.</text>
</comment>
<keyword evidence="9" id="KW-0915">Sodium</keyword>
<dbReference type="GO" id="GO:0006814">
    <property type="term" value="P:sodium ion transport"/>
    <property type="evidence" value="ECO:0007669"/>
    <property type="project" value="UniProtKB-KW"/>
</dbReference>
<keyword evidence="9" id="KW-0406">Ion transport</keyword>
<dbReference type="PROSITE" id="PS00457">
    <property type="entry name" value="NA_SOLUT_SYMP_2"/>
    <property type="match status" value="1"/>
</dbReference>
<dbReference type="CDD" id="cd11474">
    <property type="entry name" value="SLC5sbd_CHT"/>
    <property type="match status" value="1"/>
</dbReference>
<dbReference type="OrthoDB" id="9789704at2"/>
<evidence type="ECO:0000256" key="5">
    <source>
        <dbReference type="ARBA" id="ARBA00022692"/>
    </source>
</evidence>
<dbReference type="InterPro" id="IPR018212">
    <property type="entry name" value="Na/solute_symporter_CS"/>
</dbReference>
<dbReference type="Gene3D" id="1.20.1730.10">
    <property type="entry name" value="Sodium/glucose cotransporter"/>
    <property type="match status" value="1"/>
</dbReference>